<dbReference type="GeneID" id="13402937"/>
<dbReference type="HOGENOM" id="CLU_3070475_0_0_1"/>
<protein>
    <submittedName>
        <fullName evidence="2">Uncharacterized protein</fullName>
    </submittedName>
</protein>
<feature type="region of interest" description="Disordered" evidence="1">
    <location>
        <begin position="28"/>
        <end position="53"/>
    </location>
</feature>
<evidence type="ECO:0000313" key="3">
    <source>
        <dbReference type="Proteomes" id="UP000008062"/>
    </source>
</evidence>
<keyword evidence="3" id="KW-1185">Reference proteome</keyword>
<dbReference type="KEGG" id="ztr:MYCGRDRAFT_102437"/>
<feature type="compositionally biased region" description="Basic and acidic residues" evidence="1">
    <location>
        <begin position="28"/>
        <end position="37"/>
    </location>
</feature>
<dbReference type="AlphaFoldDB" id="F9X031"/>
<dbReference type="Proteomes" id="UP000008062">
    <property type="component" value="Chromosome 1"/>
</dbReference>
<sequence length="53" mass="6162">MPAHQLDKVGTFTLVTWFCLLKRDSNEHLVRTSRTDESCPQPKHRRAQSPSRV</sequence>
<proteinExistence type="predicted"/>
<dbReference type="RefSeq" id="XP_003857366.1">
    <property type="nucleotide sequence ID" value="XM_003857318.1"/>
</dbReference>
<evidence type="ECO:0000256" key="1">
    <source>
        <dbReference type="SAM" id="MobiDB-lite"/>
    </source>
</evidence>
<organism evidence="2 3">
    <name type="scientific">Zymoseptoria tritici (strain CBS 115943 / IPO323)</name>
    <name type="common">Speckled leaf blotch fungus</name>
    <name type="synonym">Septoria tritici</name>
    <dbReference type="NCBI Taxonomy" id="336722"/>
    <lineage>
        <taxon>Eukaryota</taxon>
        <taxon>Fungi</taxon>
        <taxon>Dikarya</taxon>
        <taxon>Ascomycota</taxon>
        <taxon>Pezizomycotina</taxon>
        <taxon>Dothideomycetes</taxon>
        <taxon>Dothideomycetidae</taxon>
        <taxon>Mycosphaerellales</taxon>
        <taxon>Mycosphaerellaceae</taxon>
        <taxon>Zymoseptoria</taxon>
    </lineage>
</organism>
<name>F9X031_ZYMTI</name>
<accession>F9X031</accession>
<dbReference type="EMBL" id="CM001196">
    <property type="protein sequence ID" value="EGP92342.1"/>
    <property type="molecule type" value="Genomic_DNA"/>
</dbReference>
<gene>
    <name evidence="2" type="ORF">MYCGRDRAFT_102437</name>
</gene>
<dbReference type="InParanoid" id="F9X031"/>
<evidence type="ECO:0000313" key="2">
    <source>
        <dbReference type="EMBL" id="EGP92342.1"/>
    </source>
</evidence>
<reference evidence="2 3" key="1">
    <citation type="journal article" date="2011" name="PLoS Genet.">
        <title>Finished genome of the fungal wheat pathogen Mycosphaerella graminicola reveals dispensome structure, chromosome plasticity, and stealth pathogenesis.</title>
        <authorList>
            <person name="Goodwin S.B."/>
            <person name="Ben M'barek S."/>
            <person name="Dhillon B."/>
            <person name="Wittenberg A.H.J."/>
            <person name="Crane C.F."/>
            <person name="Hane J.K."/>
            <person name="Foster A.J."/>
            <person name="Van der Lee T.A.J."/>
            <person name="Grimwood J."/>
            <person name="Aerts A."/>
            <person name="Antoniw J."/>
            <person name="Bailey A."/>
            <person name="Bluhm B."/>
            <person name="Bowler J."/>
            <person name="Bristow J."/>
            <person name="van der Burgt A."/>
            <person name="Canto-Canche B."/>
            <person name="Churchill A.C.L."/>
            <person name="Conde-Ferraez L."/>
            <person name="Cools H.J."/>
            <person name="Coutinho P.M."/>
            <person name="Csukai M."/>
            <person name="Dehal P."/>
            <person name="De Wit P."/>
            <person name="Donzelli B."/>
            <person name="van de Geest H.C."/>
            <person name="van Ham R.C.H.J."/>
            <person name="Hammond-Kosack K.E."/>
            <person name="Henrissat B."/>
            <person name="Kilian A."/>
            <person name="Kobayashi A.K."/>
            <person name="Koopmann E."/>
            <person name="Kourmpetis Y."/>
            <person name="Kuzniar A."/>
            <person name="Lindquist E."/>
            <person name="Lombard V."/>
            <person name="Maliepaard C."/>
            <person name="Martins N."/>
            <person name="Mehrabi R."/>
            <person name="Nap J.P.H."/>
            <person name="Ponomarenko A."/>
            <person name="Rudd J.J."/>
            <person name="Salamov A."/>
            <person name="Schmutz J."/>
            <person name="Schouten H.J."/>
            <person name="Shapiro H."/>
            <person name="Stergiopoulos I."/>
            <person name="Torriani S.F.F."/>
            <person name="Tu H."/>
            <person name="de Vries R.P."/>
            <person name="Waalwijk C."/>
            <person name="Ware S.B."/>
            <person name="Wiebenga A."/>
            <person name="Zwiers L.-H."/>
            <person name="Oliver R.P."/>
            <person name="Grigoriev I.V."/>
            <person name="Kema G.H.J."/>
        </authorList>
    </citation>
    <scope>NUCLEOTIDE SEQUENCE [LARGE SCALE GENOMIC DNA]</scope>
    <source>
        <strain evidence="3">CBS 115943 / IPO323</strain>
    </source>
</reference>